<feature type="chain" id="PRO_5002779898" description="Lipoprotein" evidence="1">
    <location>
        <begin position="27"/>
        <end position="225"/>
    </location>
</feature>
<evidence type="ECO:0000313" key="2">
    <source>
        <dbReference type="EMBL" id="ACC75665.1"/>
    </source>
</evidence>
<name>B2JSW2_PARP8</name>
<protein>
    <recommendedName>
        <fullName evidence="4">Lipoprotein</fullName>
    </recommendedName>
</protein>
<dbReference type="AlphaFoldDB" id="B2JSW2"/>
<evidence type="ECO:0000313" key="3">
    <source>
        <dbReference type="Proteomes" id="UP000001192"/>
    </source>
</evidence>
<accession>B2JSW2</accession>
<organism evidence="2 3">
    <name type="scientific">Paraburkholderia phymatum (strain DSM 17167 / CIP 108236 / LMG 21445 / STM815)</name>
    <name type="common">Burkholderia phymatum</name>
    <dbReference type="NCBI Taxonomy" id="391038"/>
    <lineage>
        <taxon>Bacteria</taxon>
        <taxon>Pseudomonadati</taxon>
        <taxon>Pseudomonadota</taxon>
        <taxon>Betaproteobacteria</taxon>
        <taxon>Burkholderiales</taxon>
        <taxon>Burkholderiaceae</taxon>
        <taxon>Paraburkholderia</taxon>
    </lineage>
</organism>
<dbReference type="OrthoDB" id="1094867at2"/>
<dbReference type="RefSeq" id="WP_012405824.1">
    <property type="nucleotide sequence ID" value="NC_010625.1"/>
</dbReference>
<dbReference type="Gene3D" id="3.40.50.1820">
    <property type="entry name" value="alpha/beta hydrolase"/>
    <property type="match status" value="1"/>
</dbReference>
<dbReference type="InterPro" id="IPR029058">
    <property type="entry name" value="AB_hydrolase_fold"/>
</dbReference>
<keyword evidence="2" id="KW-0614">Plasmid</keyword>
<dbReference type="KEGG" id="bph:Bphy_6637"/>
<dbReference type="HOGENOM" id="CLU_1228016_0_0_4"/>
<gene>
    <name evidence="2" type="ordered locus">Bphy_6637</name>
</gene>
<keyword evidence="3" id="KW-1185">Reference proteome</keyword>
<sequence precursor="true">MISKPASRLSFVAPWIALTTARCAHAAAPNPSRHYAPVVHVADQRLTMHTRDGDGTLPLYADRSIDGTAPSVTHVFIIIHGTLRNALDYFAAGKQMLAAAGARANESMIVAPQFLTTLDLHVFALGRATLAWSEGGWKGGAVARRPSPVSSFSALDALLEHFGNRQLYPALSTVMVVGHSAGAQFVRVGHDGRRMLTSACGVAALFDRPTPAACPVASATPPLSD</sequence>
<feature type="signal peptide" evidence="1">
    <location>
        <begin position="1"/>
        <end position="26"/>
    </location>
</feature>
<geneLocation type="plasmid" evidence="2 3">
    <name>pBPHY01</name>
</geneLocation>
<keyword evidence="1" id="KW-0732">Signal</keyword>
<proteinExistence type="predicted"/>
<evidence type="ECO:0008006" key="4">
    <source>
        <dbReference type="Google" id="ProtNLM"/>
    </source>
</evidence>
<dbReference type="PANTHER" id="PTHR35560">
    <property type="entry name" value="BLL0132 PROTEIN"/>
    <property type="match status" value="1"/>
</dbReference>
<dbReference type="PANTHER" id="PTHR35560:SF3">
    <property type="entry name" value="PEPTIDASE S9 PROLYL OLIGOPEPTIDASE CATALYTIC DOMAIN-CONTAINING PROTEIN"/>
    <property type="match status" value="1"/>
</dbReference>
<evidence type="ECO:0000256" key="1">
    <source>
        <dbReference type="SAM" id="SignalP"/>
    </source>
</evidence>
<dbReference type="Proteomes" id="UP000001192">
    <property type="component" value="Plasmid pBPHY01"/>
</dbReference>
<dbReference type="EMBL" id="CP001045">
    <property type="protein sequence ID" value="ACC75665.1"/>
    <property type="molecule type" value="Genomic_DNA"/>
</dbReference>
<reference evidence="3" key="1">
    <citation type="journal article" date="2014" name="Stand. Genomic Sci.">
        <title>Complete genome sequence of Burkholderia phymatum STM815(T), a broad host range and efficient nitrogen-fixing symbiont of Mimosa species.</title>
        <authorList>
            <person name="Moulin L."/>
            <person name="Klonowska A."/>
            <person name="Caroline B."/>
            <person name="Booth K."/>
            <person name="Vriezen J.A."/>
            <person name="Melkonian R."/>
            <person name="James E.K."/>
            <person name="Young J.P."/>
            <person name="Bena G."/>
            <person name="Hauser L."/>
            <person name="Land M."/>
            <person name="Kyrpides N."/>
            <person name="Bruce D."/>
            <person name="Chain P."/>
            <person name="Copeland A."/>
            <person name="Pitluck S."/>
            <person name="Woyke T."/>
            <person name="Lizotte-Waniewski M."/>
            <person name="Bristow J."/>
            <person name="Riley M."/>
        </authorList>
    </citation>
    <scope>NUCLEOTIDE SEQUENCE [LARGE SCALE GENOMIC DNA]</scope>
    <source>
        <strain evidence="3">DSM 17167 / CIP 108236 / LMG 21445 / STM815</strain>
        <plasmid evidence="3">Plasmid pBPHY01</plasmid>
    </source>
</reference>